<feature type="transmembrane region" description="Helical" evidence="1">
    <location>
        <begin position="562"/>
        <end position="580"/>
    </location>
</feature>
<feature type="transmembrane region" description="Helical" evidence="1">
    <location>
        <begin position="137"/>
        <end position="160"/>
    </location>
</feature>
<name>Q9XMS2_TETPY</name>
<protein>
    <submittedName>
        <fullName evidence="2">Orf1386</fullName>
    </submittedName>
</protein>
<keyword evidence="1" id="KW-0472">Membrane</keyword>
<feature type="transmembrane region" description="Helical" evidence="1">
    <location>
        <begin position="1019"/>
        <end position="1043"/>
    </location>
</feature>
<geneLocation type="mitochondrion" evidence="2"/>
<gene>
    <name evidence="2" type="primary">orf1386</name>
</gene>
<evidence type="ECO:0000313" key="2">
    <source>
        <dbReference type="EMBL" id="AAD41942.1"/>
    </source>
</evidence>
<reference evidence="2" key="2">
    <citation type="journal article" date="2000" name="J. Mol. Biol.">
        <title>Expression of mitochondrial protein-coding genes in Tetrahymena pyriformis.</title>
        <authorList>
            <person name="Edqvist J."/>
            <person name="Burger G."/>
            <person name="Gray M.W."/>
        </authorList>
    </citation>
    <scope>NUCLEOTIDE SEQUENCE</scope>
</reference>
<feature type="transmembrane region" description="Helical" evidence="1">
    <location>
        <begin position="780"/>
        <end position="804"/>
    </location>
</feature>
<feature type="transmembrane region" description="Helical" evidence="1">
    <location>
        <begin position="988"/>
        <end position="1007"/>
    </location>
</feature>
<feature type="transmembrane region" description="Helical" evidence="1">
    <location>
        <begin position="736"/>
        <end position="755"/>
    </location>
</feature>
<evidence type="ECO:0000256" key="1">
    <source>
        <dbReference type="SAM" id="Phobius"/>
    </source>
</evidence>
<feature type="transmembrane region" description="Helical" evidence="1">
    <location>
        <begin position="674"/>
        <end position="701"/>
    </location>
</feature>
<sequence length="1386" mass="171838">MINLLGMMKLIINNYTAILKKNSELSENREIIIIFFRFSTYSFNLFFLLFILDMNIFLSIFLCHWLNLIFWDIITTWYIFDYVRSKFNKKENKYIKSKIYLHMISLIDFIFWLKEYIVEKKNYWWKNRKKLKKNKNLCAITFNAILYITAKLINTTTYFYNKFIWLIYSKNNVKEYDLNLFWHKINSVKKDLENKNIAEVKIGKTIESVIKSNISLNRLYDLRFKFLKNDLMNIWGDILWNLKLNILKTGKNKKNIILFLTKLLEITLFIIKFDIKFIKNSYNYIHIYIKKYIYILLYRYIYNINVYIFIYNIYIYIFIIIYNYYIYIYNIIINTLKIKIKENKQFNNYLNNYVYTYILNWSLQFKNKFINKSLINKYEKYKKTCINHKLDNNELIKNIRHYFKKLIITLINNSILYINNSIVEILFFVKKIKNNIHNTQNKINNINWKKIILEIKIYYVNKKRPWKQFKYDNSIYIIKYLDGLEYAMLTHKKLYIGRNISKYHKKKYIVKKIPSVLEKEIKIGKSNLNKYLEHKYIYYITKYNNYMQYIKLINVNYKYNKYLYNLIIYDFIAIIINNLIKNILPFYLNMLIQHSENIFTINLYKLYNIYIINKEIKQTHTSMDFKKIIYKINSITKNLKNYTTVNKNKSKTIKPIKYYIDTIKKNINLNKLNIIAYMCYLPLIAINWFISDVALSITFFINKKLKKINKKLKKIIKITNFIKSKLKLIYFYTKKIANFLFCKTIYITFLIAYFYNKKTTIYLNEQFIKKRYFYYLENDFLNYIIINKNILLTLLTVGGLLLTIKWSRGVHRFFGNYLWTMMVFPLFLESHKIWYFKFILTDFLKYKTPENMILFKLNILEKFNYNIYNMYYFLYVIVLYWFLYYTIKHGAFRTAYANLRAPRWFFIKYPIIFLIIESSRLYFIKIISSFIIYYNLINDTHINIFNIYIWFNDLFIVKIMSWFFNRFLINTYEFPHYIIYLINIPNLYLLNFIFDVFLIYFSLKWLVKYCKTYLKKDKYVAFPLVMFELALKYCIYFYFIFYFTINFYDIGTEPSGKIFEYIALTLTLTYLYLEIRVHKVPRKTMPWYFRQIVELWPTTSLNMWTTARALYSDQQKYLSMRQKFRHYKEAYKIQYNSVEVWEKKIFLAYQRDKEINLYNFSAFCRLMYRKEGMLREFNIYDYHGWQQDWTWFYKNIRIYHWKLDWWDKPHIYLFNKYISLKNVAKYYVNVLPFAYRFSTRYTFLTIHFFIVKLVDLYYGYKFIICDENIYRKWIYKGDKKEDEDEVVDEFDNIKHKFFFRGRKHWKLCVKWRKKHKKESDYVRRLRSLKRLKKILMEFSSGERLKTPDWAFPLDFEKQYKKEGWKMFENLEIDNVVLDWRPIFKEW</sequence>
<keyword evidence="1" id="KW-0812">Transmembrane</keyword>
<keyword evidence="2" id="KW-0496">Mitochondrion</keyword>
<feature type="transmembrane region" description="Helical" evidence="1">
    <location>
        <begin position="906"/>
        <end position="924"/>
    </location>
</feature>
<feature type="transmembrane region" description="Helical" evidence="1">
    <location>
        <begin position="99"/>
        <end position="117"/>
    </location>
</feature>
<feature type="transmembrane region" description="Helical" evidence="1">
    <location>
        <begin position="1058"/>
        <end position="1075"/>
    </location>
</feature>
<feature type="transmembrane region" description="Helical" evidence="1">
    <location>
        <begin position="255"/>
        <end position="271"/>
    </location>
</feature>
<dbReference type="RefSeq" id="NP_049597.1">
    <property type="nucleotide sequence ID" value="NC_000862.1"/>
</dbReference>
<dbReference type="GeneID" id="800773"/>
<accession>Q9XMS2</accession>
<feature type="transmembrane region" description="Helical" evidence="1">
    <location>
        <begin position="316"/>
        <end position="336"/>
    </location>
</feature>
<feature type="transmembrane region" description="Helical" evidence="1">
    <location>
        <begin position="867"/>
        <end position="885"/>
    </location>
</feature>
<reference evidence="2" key="1">
    <citation type="journal article" date="2000" name="J. Mol. Biol.">
        <title>Complete sequence of the mitochondrial genome of Tetrahymena pyriformis and comparison with Paramecium aurelia mitochondrial DNA.</title>
        <authorList>
            <person name="Burger G."/>
            <person name="Zhu Y."/>
            <person name="Littlejohn T.G."/>
            <person name="Greenwood S.J."/>
            <person name="Schnare M.N."/>
            <person name="Lang B.F."/>
            <person name="Gray M.W."/>
        </authorList>
    </citation>
    <scope>NUCLEOTIDE SEQUENCE</scope>
</reference>
<feature type="transmembrane region" description="Helical" evidence="1">
    <location>
        <begin position="816"/>
        <end position="836"/>
    </location>
</feature>
<organism evidence="2">
    <name type="scientific">Tetrahymena pyriformis</name>
    <dbReference type="NCBI Taxonomy" id="5908"/>
    <lineage>
        <taxon>Eukaryota</taxon>
        <taxon>Sar</taxon>
        <taxon>Alveolata</taxon>
        <taxon>Ciliophora</taxon>
        <taxon>Intramacronucleata</taxon>
        <taxon>Oligohymenophorea</taxon>
        <taxon>Hymenostomatida</taxon>
        <taxon>Tetrahymenina</taxon>
        <taxon>Tetrahymenidae</taxon>
        <taxon>Tetrahymena</taxon>
    </lineage>
</organism>
<feature type="transmembrane region" description="Helical" evidence="1">
    <location>
        <begin position="59"/>
        <end position="79"/>
    </location>
</feature>
<keyword evidence="1" id="KW-1133">Transmembrane helix</keyword>
<feature type="transmembrane region" description="Helical" evidence="1">
    <location>
        <begin position="31"/>
        <end position="52"/>
    </location>
</feature>
<proteinExistence type="predicted"/>
<dbReference type="EMBL" id="AF160864">
    <property type="protein sequence ID" value="AAD41942.1"/>
    <property type="molecule type" value="Genomic_DNA"/>
</dbReference>